<feature type="region of interest" description="Disordered" evidence="1">
    <location>
        <begin position="44"/>
        <end position="96"/>
    </location>
</feature>
<organism evidence="2 3">
    <name type="scientific">Phyllosticta citricarpa</name>
    <dbReference type="NCBI Taxonomy" id="55181"/>
    <lineage>
        <taxon>Eukaryota</taxon>
        <taxon>Fungi</taxon>
        <taxon>Dikarya</taxon>
        <taxon>Ascomycota</taxon>
        <taxon>Pezizomycotina</taxon>
        <taxon>Dothideomycetes</taxon>
        <taxon>Dothideomycetes incertae sedis</taxon>
        <taxon>Botryosphaeriales</taxon>
        <taxon>Phyllostictaceae</taxon>
        <taxon>Phyllosticta</taxon>
    </lineage>
</organism>
<dbReference type="EMBL" id="JBBPDW010000001">
    <property type="protein sequence ID" value="KAK7557028.1"/>
    <property type="molecule type" value="Genomic_DNA"/>
</dbReference>
<evidence type="ECO:0000313" key="3">
    <source>
        <dbReference type="Proteomes" id="UP001365128"/>
    </source>
</evidence>
<dbReference type="Proteomes" id="UP001365128">
    <property type="component" value="Unassembled WGS sequence"/>
</dbReference>
<keyword evidence="3" id="KW-1185">Reference proteome</keyword>
<name>A0ABR1MTG1_9PEZI</name>
<comment type="caution">
    <text evidence="2">The sequence shown here is derived from an EMBL/GenBank/DDBJ whole genome shotgun (WGS) entry which is preliminary data.</text>
</comment>
<feature type="region of interest" description="Disordered" evidence="1">
    <location>
        <begin position="243"/>
        <end position="266"/>
    </location>
</feature>
<evidence type="ECO:0000256" key="1">
    <source>
        <dbReference type="SAM" id="MobiDB-lite"/>
    </source>
</evidence>
<reference evidence="2 3" key="1">
    <citation type="submission" date="2024-04" db="EMBL/GenBank/DDBJ databases">
        <title>Phyllosticta paracitricarpa is synonymous to the EU quarantine fungus P. citricarpa based on phylogenomic analyses.</title>
        <authorList>
            <consortium name="Lawrence Berkeley National Laboratory"/>
            <person name="Van Ingen-Buijs V.A."/>
            <person name="Van Westerhoven A.C."/>
            <person name="Haridas S."/>
            <person name="Skiadas P."/>
            <person name="Martin F."/>
            <person name="Groenewald J.Z."/>
            <person name="Crous P.W."/>
            <person name="Seidl M.F."/>
        </authorList>
    </citation>
    <scope>NUCLEOTIDE SEQUENCE [LARGE SCALE GENOMIC DNA]</scope>
    <source>
        <strain evidence="2 3">CBS 122670</strain>
    </source>
</reference>
<sequence>MEAAVDPYLRRAPELDPWHGRPSPIHRAQAKILTYGCMLSGPIRSHDRARRDVGREEGSRKEERNPDCDRIIERKGRASDSKRNGDEGVLEKRAGGSNEAVQMPGCAEYRIRCAGASGRAVNPLDACEHVAEDMSRRQRHKSNRDRDRDDGGATAATLDMPTTASPSAERLGCMQEASLQRALTCRSLDFHLALGTRRSPPAQDRGAFGTVDGAERKSSRVVGLDRTSRETLLLVGQEFETGTAMRDGRRETGDDFVAQRNGPSTS</sequence>
<accession>A0ABR1MTG1</accession>
<feature type="region of interest" description="Disordered" evidence="1">
    <location>
        <begin position="133"/>
        <end position="168"/>
    </location>
</feature>
<protein>
    <submittedName>
        <fullName evidence="2">Uncharacterized protein</fullName>
    </submittedName>
</protein>
<evidence type="ECO:0000313" key="2">
    <source>
        <dbReference type="EMBL" id="KAK7557028.1"/>
    </source>
</evidence>
<gene>
    <name evidence="2" type="ORF">IWX46DRAFT_577175</name>
</gene>
<proteinExistence type="predicted"/>
<feature type="compositionally biased region" description="Basic and acidic residues" evidence="1">
    <location>
        <begin position="44"/>
        <end position="94"/>
    </location>
</feature>